<name>M6BCR4_LEPBO</name>
<evidence type="ECO:0000313" key="1">
    <source>
        <dbReference type="EMBL" id="EMJ77324.1"/>
    </source>
</evidence>
<evidence type="ECO:0000313" key="2">
    <source>
        <dbReference type="Proteomes" id="UP000011873"/>
    </source>
</evidence>
<sequence>MGVARCFSRKHLISIVIGSEADRNFPVTIEVSSFPKYYTNCYE</sequence>
<proteinExistence type="predicted"/>
<dbReference type="PATRIC" id="fig|1218567.3.peg.4345"/>
<gene>
    <name evidence="1" type="ORF">LEP1GSC016_0919</name>
</gene>
<dbReference type="EMBL" id="ANMU01000186">
    <property type="protein sequence ID" value="EMJ77324.1"/>
    <property type="molecule type" value="Genomic_DNA"/>
</dbReference>
<reference evidence="1 2" key="1">
    <citation type="submission" date="2013-01" db="EMBL/GenBank/DDBJ databases">
        <authorList>
            <person name="Harkins D.M."/>
            <person name="Durkin A.S."/>
            <person name="Brinkac L.M."/>
            <person name="Haft D.H."/>
            <person name="Selengut J.D."/>
            <person name="Sanka R."/>
            <person name="DePew J."/>
            <person name="Purushe J."/>
            <person name="Galloway R.L."/>
            <person name="Vinetz J.M."/>
            <person name="Sutton G.G."/>
            <person name="Nierman W.C."/>
            <person name="Fouts D.E."/>
        </authorList>
    </citation>
    <scope>NUCLEOTIDE SEQUENCE [LARGE SCALE GENOMIC DNA]</scope>
    <source>
        <strain evidence="1 2">Sponselee CDC</strain>
    </source>
</reference>
<dbReference type="AlphaFoldDB" id="M6BCR4"/>
<organism evidence="1 2">
    <name type="scientific">Leptospira borgpetersenii serovar Hardjo-bovis str. Sponselee</name>
    <dbReference type="NCBI Taxonomy" id="1303729"/>
    <lineage>
        <taxon>Bacteria</taxon>
        <taxon>Pseudomonadati</taxon>
        <taxon>Spirochaetota</taxon>
        <taxon>Spirochaetia</taxon>
        <taxon>Leptospirales</taxon>
        <taxon>Leptospiraceae</taxon>
        <taxon>Leptospira</taxon>
    </lineage>
</organism>
<comment type="caution">
    <text evidence="1">The sequence shown here is derived from an EMBL/GenBank/DDBJ whole genome shotgun (WGS) entry which is preliminary data.</text>
</comment>
<protein>
    <submittedName>
        <fullName evidence="1">Uncharacterized protein</fullName>
    </submittedName>
</protein>
<accession>M6BCR4</accession>
<dbReference type="Proteomes" id="UP000011873">
    <property type="component" value="Unassembled WGS sequence"/>
</dbReference>